<dbReference type="PANTHER" id="PTHR13097">
    <property type="entry name" value="TRANSCRIPTION INITIATION FACTOR IIE, ALPHA SUBUNIT"/>
    <property type="match status" value="1"/>
</dbReference>
<dbReference type="STRING" id="10228.B3S9K5"/>
<keyword evidence="2" id="KW-0805">Transcription regulation</keyword>
<dbReference type="Pfam" id="PF02002">
    <property type="entry name" value="TFIIE_alpha"/>
    <property type="match status" value="1"/>
</dbReference>
<gene>
    <name evidence="6" type="ORF">TRIADDRAFT_14507</name>
</gene>
<dbReference type="GO" id="GO:0006367">
    <property type="term" value="P:transcription initiation at RNA polymerase II promoter"/>
    <property type="evidence" value="ECO:0000318"/>
    <property type="project" value="GO_Central"/>
</dbReference>
<feature type="region of interest" description="Disordered" evidence="4">
    <location>
        <begin position="244"/>
        <end position="278"/>
    </location>
</feature>
<dbReference type="SUPFAM" id="SSF57783">
    <property type="entry name" value="Zinc beta-ribbon"/>
    <property type="match status" value="1"/>
</dbReference>
<evidence type="ECO:0000256" key="4">
    <source>
        <dbReference type="SAM" id="MobiDB-lite"/>
    </source>
</evidence>
<dbReference type="InParanoid" id="B3S9K5"/>
<evidence type="ECO:0000256" key="1">
    <source>
        <dbReference type="ARBA" id="ARBA00008947"/>
    </source>
</evidence>
<evidence type="ECO:0000259" key="5">
    <source>
        <dbReference type="PROSITE" id="PS51344"/>
    </source>
</evidence>
<evidence type="ECO:0000256" key="3">
    <source>
        <dbReference type="ARBA" id="ARBA00023163"/>
    </source>
</evidence>
<dbReference type="OrthoDB" id="361102at2759"/>
<feature type="region of interest" description="Disordered" evidence="4">
    <location>
        <begin position="316"/>
        <end position="342"/>
    </location>
</feature>
<dbReference type="Gene3D" id="6.10.140.1250">
    <property type="match status" value="1"/>
</dbReference>
<dbReference type="GO" id="GO:0005673">
    <property type="term" value="C:transcription factor TFIIE complex"/>
    <property type="evidence" value="ECO:0000318"/>
    <property type="project" value="GO_Central"/>
</dbReference>
<dbReference type="InterPro" id="IPR039997">
    <property type="entry name" value="TFE"/>
</dbReference>
<dbReference type="SMART" id="SM00531">
    <property type="entry name" value="TFIIE"/>
    <property type="match status" value="1"/>
</dbReference>
<protein>
    <recommendedName>
        <fullName evidence="5">HTH TFE/IIEalpha-type domain-containing protein</fullName>
    </recommendedName>
</protein>
<dbReference type="GeneID" id="6758191"/>
<dbReference type="InterPro" id="IPR017919">
    <property type="entry name" value="TFIIE/TFIIEa_HTH"/>
</dbReference>
<comment type="similarity">
    <text evidence="1">Belongs to the TFIIE alpha subunit family.</text>
</comment>
<dbReference type="FunCoup" id="B3S9K5">
    <property type="interactions" value="1985"/>
</dbReference>
<reference evidence="6 7" key="1">
    <citation type="journal article" date="2008" name="Nature">
        <title>The Trichoplax genome and the nature of placozoans.</title>
        <authorList>
            <person name="Srivastava M."/>
            <person name="Begovic E."/>
            <person name="Chapman J."/>
            <person name="Putnam N.H."/>
            <person name="Hellsten U."/>
            <person name="Kawashima T."/>
            <person name="Kuo A."/>
            <person name="Mitros T."/>
            <person name="Salamov A."/>
            <person name="Carpenter M.L."/>
            <person name="Signorovitch A.Y."/>
            <person name="Moreno M.A."/>
            <person name="Kamm K."/>
            <person name="Grimwood J."/>
            <person name="Schmutz J."/>
            <person name="Shapiro H."/>
            <person name="Grigoriev I.V."/>
            <person name="Buss L.W."/>
            <person name="Schierwater B."/>
            <person name="Dellaporta S.L."/>
            <person name="Rokhsar D.S."/>
        </authorList>
    </citation>
    <scope>NUCLEOTIDE SEQUENCE [LARGE SCALE GENOMIC DNA]</scope>
    <source>
        <strain evidence="6 7">Grell-BS-1999</strain>
    </source>
</reference>
<feature type="non-terminal residue" evidence="6">
    <location>
        <position position="394"/>
    </location>
</feature>
<dbReference type="Gene3D" id="3.30.40.10">
    <property type="entry name" value="Zinc/RING finger domain, C3HC4 (zinc finger)"/>
    <property type="match status" value="1"/>
</dbReference>
<dbReference type="AlphaFoldDB" id="B3S9K5"/>
<dbReference type="InterPro" id="IPR036388">
    <property type="entry name" value="WH-like_DNA-bd_sf"/>
</dbReference>
<dbReference type="OMA" id="ILIRYPC"/>
<dbReference type="eggNOG" id="KOG2593">
    <property type="taxonomic scope" value="Eukaryota"/>
</dbReference>
<feature type="domain" description="HTH TFE/IIEalpha-type" evidence="5">
    <location>
        <begin position="8"/>
        <end position="97"/>
    </location>
</feature>
<dbReference type="HOGENOM" id="CLU_051021_1_0_1"/>
<keyword evidence="7" id="KW-1185">Reference proteome</keyword>
<feature type="non-terminal residue" evidence="6">
    <location>
        <position position="1"/>
    </location>
</feature>
<dbReference type="PROSITE" id="PS51344">
    <property type="entry name" value="HTH_TFE_IIE"/>
    <property type="match status" value="1"/>
</dbReference>
<dbReference type="Proteomes" id="UP000009022">
    <property type="component" value="Unassembled WGS sequence"/>
</dbReference>
<dbReference type="Gene3D" id="1.10.10.10">
    <property type="entry name" value="Winged helix-like DNA-binding domain superfamily/Winged helix DNA-binding domain"/>
    <property type="match status" value="1"/>
</dbReference>
<proteinExistence type="inferred from homology"/>
<dbReference type="Pfam" id="PF11521">
    <property type="entry name" value="TFIIE-A_C"/>
    <property type="match status" value="1"/>
</dbReference>
<dbReference type="PANTHER" id="PTHR13097:SF7">
    <property type="entry name" value="GENERAL TRANSCRIPTION FACTOR IIE SUBUNIT 1"/>
    <property type="match status" value="1"/>
</dbReference>
<sequence length="394" mass="45375">IQEVPEKLIKLVKTVMNSYYSPEENIVVDLLIKKPCIKEDDIRELLKMEQKQLRLILAVLKRDKIIKSKQLNETADGRTSRYTFHYINFKVLINVIKYKLDHIRKRIQNEESFSRNRPSFYCPFCNNRYEDTDVGQLLDPIEQKLLCSYCSTPVEEDTSEIEASKVRTSSLVSFNEQHRPIFDILKSADNINLAPEILEPEPYVAPTNNRDYRSNTSRSSKPNMPSIDNMYEQVVGVNVKGELDNVNDKPKMEKPSWMAKSTVIDQQDDENSTDQPDFYKAVDSQPTRETGHEHDTGILPELLAHELASNNKPTAKEDRFKGVGVSGDQDEEAIGGNFVDDEPHGVEEESNFEMVVNGETYSIDDIDQKIIDQMTSDEYEKYVALCQDAYNQYY</sequence>
<accession>B3S9K5</accession>
<evidence type="ECO:0000313" key="6">
    <source>
        <dbReference type="EMBL" id="EDV20553.1"/>
    </source>
</evidence>
<dbReference type="InterPro" id="IPR002853">
    <property type="entry name" value="TFIIE_asu"/>
</dbReference>
<dbReference type="PhylomeDB" id="B3S9K5"/>
<dbReference type="InterPro" id="IPR024550">
    <property type="entry name" value="TFIIEa/SarR/Rpc3_HTH_dom"/>
</dbReference>
<dbReference type="RefSeq" id="XP_002116979.1">
    <property type="nucleotide sequence ID" value="XM_002116943.2"/>
</dbReference>
<dbReference type="EMBL" id="DS985259">
    <property type="protein sequence ID" value="EDV20553.1"/>
    <property type="molecule type" value="Genomic_DNA"/>
</dbReference>
<feature type="compositionally biased region" description="Basic and acidic residues" evidence="4">
    <location>
        <begin position="244"/>
        <end position="254"/>
    </location>
</feature>
<name>B3S9K5_TRIAD</name>
<evidence type="ECO:0000256" key="2">
    <source>
        <dbReference type="ARBA" id="ARBA00023015"/>
    </source>
</evidence>
<evidence type="ECO:0000313" key="7">
    <source>
        <dbReference type="Proteomes" id="UP000009022"/>
    </source>
</evidence>
<organism evidence="6 7">
    <name type="scientific">Trichoplax adhaerens</name>
    <name type="common">Trichoplax reptans</name>
    <dbReference type="NCBI Taxonomy" id="10228"/>
    <lineage>
        <taxon>Eukaryota</taxon>
        <taxon>Metazoa</taxon>
        <taxon>Placozoa</taxon>
        <taxon>Uniplacotomia</taxon>
        <taxon>Trichoplacea</taxon>
        <taxon>Trichoplacidae</taxon>
        <taxon>Trichoplax</taxon>
    </lineage>
</organism>
<dbReference type="InterPro" id="IPR021600">
    <property type="entry name" value="TFIIE_asu_C"/>
</dbReference>
<feature type="region of interest" description="Disordered" evidence="4">
    <location>
        <begin position="202"/>
        <end position="227"/>
    </location>
</feature>
<dbReference type="CTD" id="6758191"/>
<keyword evidence="3" id="KW-0804">Transcription</keyword>
<feature type="compositionally biased region" description="Polar residues" evidence="4">
    <location>
        <begin position="206"/>
        <end position="223"/>
    </location>
</feature>
<dbReference type="KEGG" id="tad:TRIADDRAFT_14507"/>
<dbReference type="InterPro" id="IPR013083">
    <property type="entry name" value="Znf_RING/FYVE/PHD"/>
</dbReference>